<evidence type="ECO:0000259" key="1">
    <source>
        <dbReference type="Pfam" id="PF09836"/>
    </source>
</evidence>
<proteinExistence type="predicted"/>
<keyword evidence="2" id="KW-0238">DNA-binding</keyword>
<gene>
    <name evidence="2" type="ORF">SAMN06265784_1011019</name>
</gene>
<reference evidence="3" key="1">
    <citation type="submission" date="2017-04" db="EMBL/GenBank/DDBJ databases">
        <authorList>
            <person name="Varghese N."/>
            <person name="Submissions S."/>
        </authorList>
    </citation>
    <scope>NUCLEOTIDE SEQUENCE [LARGE SCALE GENOMIC DNA]</scope>
    <source>
        <strain evidence="3">LMG 29540</strain>
    </source>
</reference>
<dbReference type="RefSeq" id="WP_085481112.1">
    <property type="nucleotide sequence ID" value="NZ_FXAT01000001.1"/>
</dbReference>
<dbReference type="Proteomes" id="UP000193228">
    <property type="component" value="Unassembled WGS sequence"/>
</dbReference>
<keyword evidence="3" id="KW-1185">Reference proteome</keyword>
<feature type="domain" description="Putative DNA-binding" evidence="1">
    <location>
        <begin position="8"/>
        <end position="106"/>
    </location>
</feature>
<sequence length="275" mass="30531">MPKQIEALQRIFAQSLDAEQRLILPLLQAPPCRDAARHTDLLNQRIEFYRSGIRAHWRAALAAAYPVLLAQVGEGYFDELAIAYAQAHPSQSGDLNCFGAALPAFIETYETDPHSRYFADLARLEWSLHIAYFAANTEVLAREAWLAMRPEDLLDAKFAVHPACALICSPYAIADIWTAHQTNAAFPAEIDSPTWALIVRPGWRPAILGQCAAAYAAFAALQRRATLNEALDAAFTINAGFDFTSQWRAWIEAAAITGLAPRVHEPQECLARRCR</sequence>
<dbReference type="InterPro" id="IPR018640">
    <property type="entry name" value="DUF2063"/>
</dbReference>
<organism evidence="2 3">
    <name type="scientific">Paraburkholderia susongensis</name>
    <dbReference type="NCBI Taxonomy" id="1515439"/>
    <lineage>
        <taxon>Bacteria</taxon>
        <taxon>Pseudomonadati</taxon>
        <taxon>Pseudomonadota</taxon>
        <taxon>Betaproteobacteria</taxon>
        <taxon>Burkholderiales</taxon>
        <taxon>Burkholderiaceae</taxon>
        <taxon>Paraburkholderia</taxon>
    </lineage>
</organism>
<protein>
    <submittedName>
        <fullName evidence="2">Putative DNA-binding domain-containing protein</fullName>
    </submittedName>
</protein>
<evidence type="ECO:0000313" key="2">
    <source>
        <dbReference type="EMBL" id="SMG18080.1"/>
    </source>
</evidence>
<accession>A0A1X7ITC4</accession>
<dbReference type="EMBL" id="FXAT01000001">
    <property type="protein sequence ID" value="SMG18080.1"/>
    <property type="molecule type" value="Genomic_DNA"/>
</dbReference>
<dbReference type="STRING" id="1515439.SAMN06265784_1011019"/>
<evidence type="ECO:0000313" key="3">
    <source>
        <dbReference type="Proteomes" id="UP000193228"/>
    </source>
</evidence>
<dbReference type="AlphaFoldDB" id="A0A1X7ITC4"/>
<dbReference type="Gene3D" id="1.10.150.690">
    <property type="entry name" value="DUF2063"/>
    <property type="match status" value="1"/>
</dbReference>
<dbReference type="GO" id="GO:0003677">
    <property type="term" value="F:DNA binding"/>
    <property type="evidence" value="ECO:0007669"/>
    <property type="project" value="UniProtKB-KW"/>
</dbReference>
<dbReference type="OrthoDB" id="4146344at2"/>
<dbReference type="InterPro" id="IPR044922">
    <property type="entry name" value="DUF2063_N_sf"/>
</dbReference>
<dbReference type="Pfam" id="PF09836">
    <property type="entry name" value="DUF2063"/>
    <property type="match status" value="1"/>
</dbReference>
<name>A0A1X7ITC4_9BURK</name>